<feature type="compositionally biased region" description="Basic and acidic residues" evidence="2">
    <location>
        <begin position="256"/>
        <end position="265"/>
    </location>
</feature>
<feature type="compositionally biased region" description="Basic residues" evidence="2">
    <location>
        <begin position="631"/>
        <end position="645"/>
    </location>
</feature>
<evidence type="ECO:0000256" key="2">
    <source>
        <dbReference type="SAM" id="MobiDB-lite"/>
    </source>
</evidence>
<organism evidence="3 4">
    <name type="scientific">Tetraparma gracilis</name>
    <dbReference type="NCBI Taxonomy" id="2962635"/>
    <lineage>
        <taxon>Eukaryota</taxon>
        <taxon>Sar</taxon>
        <taxon>Stramenopiles</taxon>
        <taxon>Ochrophyta</taxon>
        <taxon>Bolidophyceae</taxon>
        <taxon>Parmales</taxon>
        <taxon>Triparmaceae</taxon>
        <taxon>Tetraparma</taxon>
    </lineage>
</organism>
<feature type="region of interest" description="Disordered" evidence="2">
    <location>
        <begin position="256"/>
        <end position="275"/>
    </location>
</feature>
<evidence type="ECO:0000313" key="3">
    <source>
        <dbReference type="EMBL" id="GMI19037.1"/>
    </source>
</evidence>
<protein>
    <submittedName>
        <fullName evidence="3">Uncharacterized protein</fullName>
    </submittedName>
</protein>
<gene>
    <name evidence="3" type="ORF">TeGR_g9843</name>
</gene>
<name>A0ABQ6M3U9_9STRA</name>
<dbReference type="Proteomes" id="UP001165060">
    <property type="component" value="Unassembled WGS sequence"/>
</dbReference>
<feature type="coiled-coil region" evidence="1">
    <location>
        <begin position="409"/>
        <end position="436"/>
    </location>
</feature>
<dbReference type="PANTHER" id="PTHR43941">
    <property type="entry name" value="STRUCTURAL MAINTENANCE OF CHROMOSOMES PROTEIN 2"/>
    <property type="match status" value="1"/>
</dbReference>
<proteinExistence type="predicted"/>
<evidence type="ECO:0000313" key="4">
    <source>
        <dbReference type="Proteomes" id="UP001165060"/>
    </source>
</evidence>
<feature type="compositionally biased region" description="Basic and acidic residues" evidence="2">
    <location>
        <begin position="577"/>
        <end position="593"/>
    </location>
</feature>
<feature type="region of interest" description="Disordered" evidence="2">
    <location>
        <begin position="482"/>
        <end position="551"/>
    </location>
</feature>
<comment type="caution">
    <text evidence="3">The sequence shown here is derived from an EMBL/GenBank/DDBJ whole genome shotgun (WGS) entry which is preliminary data.</text>
</comment>
<dbReference type="EMBL" id="BRYB01004966">
    <property type="protein sequence ID" value="GMI19037.1"/>
    <property type="molecule type" value="Genomic_DNA"/>
</dbReference>
<accession>A0ABQ6M3U9</accession>
<feature type="region of interest" description="Disordered" evidence="2">
    <location>
        <begin position="577"/>
        <end position="652"/>
    </location>
</feature>
<feature type="compositionally biased region" description="Gly residues" evidence="2">
    <location>
        <begin position="598"/>
        <end position="616"/>
    </location>
</feature>
<reference evidence="3 4" key="1">
    <citation type="journal article" date="2023" name="Commun. Biol.">
        <title>Genome analysis of Parmales, the sister group of diatoms, reveals the evolutionary specialization of diatoms from phago-mixotrophs to photoautotrophs.</title>
        <authorList>
            <person name="Ban H."/>
            <person name="Sato S."/>
            <person name="Yoshikawa S."/>
            <person name="Yamada K."/>
            <person name="Nakamura Y."/>
            <person name="Ichinomiya M."/>
            <person name="Sato N."/>
            <person name="Blanc-Mathieu R."/>
            <person name="Endo H."/>
            <person name="Kuwata A."/>
            <person name="Ogata H."/>
        </authorList>
    </citation>
    <scope>NUCLEOTIDE SEQUENCE [LARGE SCALE GENOMIC DNA]</scope>
</reference>
<dbReference type="PANTHER" id="PTHR43941:SF1">
    <property type="entry name" value="STRUCTURAL MAINTENANCE OF CHROMOSOMES PROTEIN 2"/>
    <property type="match status" value="1"/>
</dbReference>
<feature type="coiled-coil region" evidence="1">
    <location>
        <begin position="201"/>
        <end position="228"/>
    </location>
</feature>
<feature type="compositionally biased region" description="Basic and acidic residues" evidence="2">
    <location>
        <begin position="494"/>
        <end position="525"/>
    </location>
</feature>
<feature type="compositionally biased region" description="Basic and acidic residues" evidence="2">
    <location>
        <begin position="533"/>
        <end position="551"/>
    </location>
</feature>
<keyword evidence="4" id="KW-1185">Reference proteome</keyword>
<evidence type="ECO:0000256" key="1">
    <source>
        <dbReference type="SAM" id="Coils"/>
    </source>
</evidence>
<keyword evidence="1" id="KW-0175">Coiled coil</keyword>
<feature type="coiled-coil region" evidence="1">
    <location>
        <begin position="119"/>
        <end position="151"/>
    </location>
</feature>
<sequence>MADSSERIVELTRELMSKGMLIDQLSDQITELQGALTSMPTPSSPTSAASSILHHKTHLINSLSHSLLTTKRVLDLERGGLGSIRSSLNSFNEGFGADMKSLVGVMGQVSAAGAHERSAAAAELSASEKRRAAVEAENESLSKKLASLMESNFSSMEVAGKLQDDHTKLRAEFDEMVSAKASLEQKLSAVTSAHSDATTKLAQTETALGKFEAENAELKQQHSQLTSSHATLSTTLADLQSSSDKRIGGLMKEVNEAHGELRDSRNSAQTAAKKREEAMALLQSRLDAANNKIVDLNELLGNAREGGRKQTDGLSQELAQVKRDLQDRSRELQEKTALCDKTSASLSNAEAEMEQMKSSMLKMSETITESRNKEEDTRAALKDVQVRFDKTAGELAITSKLCSERGQQVDELEVANARLNDVVKSLEKEVDRLGGDMESRLSEHGEALKEKDKFLETEKDRAGGVEAKLKAEMEALAERLKKELSESEGALSGAREELERAAEEKKRMEGKWDQERAGLEEKWGAERAGWGTERGELEERATEKGKEVERLEEEVGRLQATVHKECMERTVILEKLKDASKELQRPPPKDDKAAMPLPGGGGGGGGEGGGAGGGDIGDAERQWTTVAARGGKGRGKGGNRGRRKGGSFSGAH</sequence>